<sequence>MTGPNRFLLRGFSALQQVPPTTEYNLFSTSARIRVGIIHGIGSPPYVPLSIPILASSLSFLLASLRAFAASVTDGNARIAGGSQPLVKSLSNQSLLAAFQEPYVGTVHKYFVEALDSYPNLPNQKKLYMRSISVVQSSGMGKSPFPPPDVRLCAYFEYHHGKSDQLLQAEYAILLKHVFAAATARVPTVAGDWKGSELATSWANYLKDGQTNEGVGGNRKAFYKAAVTAAESAGQMIHTLGPSSSADKTQCVFYFDEAHSLTEPPKIVSELVDLPIFFVFLLAGSRLQKFAPSASNHPSLCFSKGEYLIPPFTKLPFDVFTDRVLKKMKGSNEPRSLRNACTIEVMSSMGCPLWFVHHQLLEDQKKTQQGQSADAVVSMAYEKLTSGGVPSPISHAELAALSVWIGITFDYMSPAARETESQQVERHMRVVYAIPEHREYMRTGTSSEPVLAEAASKAPYTIDPPLEDPKPMFHRPVPVLAFLRSLFASKHHDTILKATPVSDEEEGQSLEVAFKDAFVCFSHFALAEDSDMLSSKALRTALFRGMAMQAKDNQPSIDAVIPIHMGSIDQAITTETTSAINLQFKNRKHSLDCPVDRTITVADAEKPVISIVFEFGETDSTLPRIQVCHEHHRRTRSNITHPDDKHYSFVTRGFGPETYESIPAEATHYYRTILATGGLKDDFPRAKSACSWRLLRELKPTFEGTDCCGGPLKNEGEAHRRMVAITRLRTNNIRDEAIMHARSHKSFSKKSGVIGGSLAGVDMRLAPTAGDSQTIDPAIIPEAVIADPTSGLFLAPWIMSRYNSGIASDPATAVPSRAPSETIDMQDTEKHQHQNTGINVHNAEKQFNDLARRLTRQSTHHDEKGGSDPDVENQQSFDLLEYLRSTSGKQNQAGFAHKHVGVTFHDLRVIGVGGVKIYVRTFPDAVKEFLLSPLYIAASLLGKKPSAPKTILHSFNGTVRPGEMVLVLGRPGSGCSSFLKTIANQRGSFLEVTGDVRYAGIGAQEFGKQFAGETVYNMEGKWDDIHYPILTVAQTLQFALSLKSPGRRLPEQTRAQLNDEVLDMLLSMLNITHTRERKRVSIAEMMATRACVLSWDNSTRGLDASTALDYAKSLRIMTDIFKLTTFVSLYQAGEGIYDQFDKVLLIDEGRQTTADYLTGCTDPNERAFAEGRSEVDVPSTPDQLAEAFERSKYWSQMVAEREAVEEEWRREENEASGARGQFLQATKEEKRKHVSRKDPHVVTFLSMVKTLVWRQWLMQIQDTFSIFTSFATAIIISILSGTVYLNLPLTSAGAFTRGGVIFLALLFNALNAFSELPAMMTGRPILYKQLSYRFYRASALSVAQTITDIPLTAIRILIFSIIIYFMCGLQRSAGAFFTFYLFIYITFLAMAAFFRLIGIICQGYDMAARLAASIVTLMVVYSGYMIPVYAMKRWLFWIWYLNPVNYGFAAMMENEFYRIDMNCDGNYIIPHNVGDITKYPTTLGPNQVCTLLGAFPGQSQVSGDAYIAAGFEYQKAHIWRNLGIVLLYWFGFIVLQILAMEKFQSVKAWCQCCSDNYLCQGDQRNKELNMRLKERKASARKGQDDQNVVVTESTKAFTWENLDYTPGTLTALMGASGAGKTTLLDVLAGRKTIGVIHGDVLIGGERTGVAFQRGTAYCEQLDVHESTATVREALRFSAYLRQPYDVSKEEKDAYVEEVIALLEMEDIADAMIGQPGVGLGVEARKRVTIGVELAAKPQLLLFLDEPTSGLDGQSAYNIVRFLKKLAAGGQAILCTIHQPNALLFEQFDNLLLLQRGVPGRAWGALPCDANPAEFMLEAIGAGSRERIGPTDWAELWRQSENFARVKEEIAEIKEDAARQAAVADPNANKKYATPFMYQLRVVSERTLTAFWRQPDYGFTRLFTHGVIALITSLTFLQLGNSTQELQYRVFSIFIATIMPAIIISQVEPMFIIARMIFIRESSSRMYSEFAFALGQLMAEMPYSLLCAVVYFLLFYYPTGFQYASDRAGYQFLMFLVTEVFAVTLGQMIAALTPTVFIAGLLNPFILVTFSLFCGVMIPKDSIPKFWRVWLYQLDPFTRLISGMVSTELHGLKITCSPLEFAVFQPPQGQTCLQWAGDFVNASVGYLDNPGSTSDCRYCPYEYGDDFYSGLGISFDTRWRDFGILIAFTVFNTIVTLIASRVFKFSKR</sequence>
<feature type="transmembrane region" description="Helical" evidence="8">
    <location>
        <begin position="1406"/>
        <end position="1427"/>
    </location>
</feature>
<dbReference type="GO" id="GO:0140359">
    <property type="term" value="F:ABC-type transporter activity"/>
    <property type="evidence" value="ECO:0007669"/>
    <property type="project" value="InterPro"/>
</dbReference>
<feature type="transmembrane region" description="Helical" evidence="8">
    <location>
        <begin position="2161"/>
        <end position="2182"/>
    </location>
</feature>
<dbReference type="InterPro" id="IPR003593">
    <property type="entry name" value="AAA+_ATPase"/>
</dbReference>
<dbReference type="PROSITE" id="PS50893">
    <property type="entry name" value="ABC_TRANSPORTER_2"/>
    <property type="match status" value="2"/>
</dbReference>
<dbReference type="Pfam" id="PF06422">
    <property type="entry name" value="PDR_CDR"/>
    <property type="match status" value="2"/>
</dbReference>
<organism evidence="10 11">
    <name type="scientific">Rhizoctonia solani</name>
    <dbReference type="NCBI Taxonomy" id="456999"/>
    <lineage>
        <taxon>Eukaryota</taxon>
        <taxon>Fungi</taxon>
        <taxon>Dikarya</taxon>
        <taxon>Basidiomycota</taxon>
        <taxon>Agaricomycotina</taxon>
        <taxon>Agaricomycetes</taxon>
        <taxon>Cantharellales</taxon>
        <taxon>Ceratobasidiaceae</taxon>
        <taxon>Rhizoctonia</taxon>
    </lineage>
</organism>
<comment type="subcellular location">
    <subcellularLocation>
        <location evidence="1">Membrane</location>
        <topology evidence="1">Multi-pass membrane protein</topology>
    </subcellularLocation>
</comment>
<dbReference type="InterPro" id="IPR029481">
    <property type="entry name" value="ABC_trans_N"/>
</dbReference>
<evidence type="ECO:0000313" key="11">
    <source>
        <dbReference type="Proteomes" id="UP000614334"/>
    </source>
</evidence>
<dbReference type="PANTHER" id="PTHR19241">
    <property type="entry name" value="ATP-BINDING CASSETTE TRANSPORTER"/>
    <property type="match status" value="1"/>
</dbReference>
<feature type="transmembrane region" description="Helical" evidence="8">
    <location>
        <begin position="2008"/>
        <end position="2028"/>
    </location>
</feature>
<dbReference type="GO" id="GO:0005524">
    <property type="term" value="F:ATP binding"/>
    <property type="evidence" value="ECO:0007669"/>
    <property type="project" value="UniProtKB-KW"/>
</dbReference>
<dbReference type="CDD" id="cd03233">
    <property type="entry name" value="ABCG_PDR_domain1"/>
    <property type="match status" value="1"/>
</dbReference>
<dbReference type="Proteomes" id="UP000614334">
    <property type="component" value="Unassembled WGS sequence"/>
</dbReference>
<dbReference type="EMBL" id="JACYCF010000033">
    <property type="protein sequence ID" value="KAF8748836.1"/>
    <property type="molecule type" value="Genomic_DNA"/>
</dbReference>
<evidence type="ECO:0000256" key="2">
    <source>
        <dbReference type="ARBA" id="ARBA00022448"/>
    </source>
</evidence>
<keyword evidence="3 8" id="KW-0812">Transmembrane</keyword>
<feature type="domain" description="ABC transporter" evidence="9">
    <location>
        <begin position="936"/>
        <end position="1173"/>
    </location>
</feature>
<keyword evidence="5" id="KW-0067">ATP-binding</keyword>
<evidence type="ECO:0000256" key="8">
    <source>
        <dbReference type="SAM" id="Phobius"/>
    </source>
</evidence>
<keyword evidence="2" id="KW-0813">Transport</keyword>
<dbReference type="SMART" id="SM00382">
    <property type="entry name" value="AAA"/>
    <property type="match status" value="2"/>
</dbReference>
<dbReference type="Pfam" id="PF01061">
    <property type="entry name" value="ABC2_membrane"/>
    <property type="match status" value="2"/>
</dbReference>
<dbReference type="GO" id="GO:0016020">
    <property type="term" value="C:membrane"/>
    <property type="evidence" value="ECO:0007669"/>
    <property type="project" value="UniProtKB-SubCell"/>
</dbReference>
<feature type="transmembrane region" description="Helical" evidence="8">
    <location>
        <begin position="1349"/>
        <end position="1367"/>
    </location>
</feature>
<dbReference type="Gene3D" id="3.40.50.300">
    <property type="entry name" value="P-loop containing nucleotide triphosphate hydrolases"/>
    <property type="match status" value="2"/>
</dbReference>
<feature type="transmembrane region" description="Helical" evidence="8">
    <location>
        <begin position="2035"/>
        <end position="2057"/>
    </location>
</feature>
<comment type="caution">
    <text evidence="10">The sequence shown here is derived from an EMBL/GenBank/DDBJ whole genome shotgun (WGS) entry which is preliminary data.</text>
</comment>
<name>A0A8H7M2D6_9AGAM</name>
<dbReference type="GO" id="GO:0016887">
    <property type="term" value="F:ATP hydrolysis activity"/>
    <property type="evidence" value="ECO:0007669"/>
    <property type="project" value="InterPro"/>
</dbReference>
<evidence type="ECO:0000256" key="4">
    <source>
        <dbReference type="ARBA" id="ARBA00022741"/>
    </source>
</evidence>
<protein>
    <submittedName>
        <fullName evidence="10">ABC transporter</fullName>
    </submittedName>
</protein>
<keyword evidence="4" id="KW-0547">Nucleotide-binding</keyword>
<dbReference type="CDD" id="cd03232">
    <property type="entry name" value="ABCG_PDR_domain2"/>
    <property type="match status" value="1"/>
</dbReference>
<keyword evidence="7 8" id="KW-0472">Membrane</keyword>
<evidence type="ECO:0000256" key="1">
    <source>
        <dbReference type="ARBA" id="ARBA00004141"/>
    </source>
</evidence>
<accession>A0A8H7M2D6</accession>
<evidence type="ECO:0000313" key="10">
    <source>
        <dbReference type="EMBL" id="KAF8748836.1"/>
    </source>
</evidence>
<dbReference type="InterPro" id="IPR013525">
    <property type="entry name" value="ABC2_TM"/>
</dbReference>
<dbReference type="Pfam" id="PF14510">
    <property type="entry name" value="ABC_trans_N"/>
    <property type="match status" value="1"/>
</dbReference>
<feature type="transmembrane region" description="Helical" evidence="8">
    <location>
        <begin position="1264"/>
        <end position="1287"/>
    </location>
</feature>
<keyword evidence="6 8" id="KW-1133">Transmembrane helix</keyword>
<evidence type="ECO:0000256" key="7">
    <source>
        <dbReference type="ARBA" id="ARBA00023136"/>
    </source>
</evidence>
<feature type="transmembrane region" description="Helical" evidence="8">
    <location>
        <begin position="1930"/>
        <end position="1957"/>
    </location>
</feature>
<proteinExistence type="predicted"/>
<dbReference type="InterPro" id="IPR003439">
    <property type="entry name" value="ABC_transporter-like_ATP-bd"/>
</dbReference>
<dbReference type="InterPro" id="IPR034003">
    <property type="entry name" value="ABCG_PDR_2"/>
</dbReference>
<feature type="transmembrane region" description="Helical" evidence="8">
    <location>
        <begin position="1901"/>
        <end position="1918"/>
    </location>
</feature>
<reference evidence="10" key="1">
    <citation type="submission" date="2020-09" db="EMBL/GenBank/DDBJ databases">
        <title>Comparative genome analyses of four rice-infecting Rhizoctonia solani isolates reveal extensive enrichment of homogalacturonan modification genes.</title>
        <authorList>
            <person name="Lee D.-Y."/>
            <person name="Jeon J."/>
            <person name="Kim K.-T."/>
            <person name="Cheong K."/>
            <person name="Song H."/>
            <person name="Choi G."/>
            <person name="Ko J."/>
            <person name="Opiyo S.O."/>
            <person name="Zuo S."/>
            <person name="Madhav S."/>
            <person name="Lee Y.-H."/>
            <person name="Wang G.-L."/>
        </authorList>
    </citation>
    <scope>NUCLEOTIDE SEQUENCE</scope>
    <source>
        <strain evidence="10">AG1-IA B2</strain>
    </source>
</reference>
<dbReference type="FunFam" id="3.40.50.300:FF:000054">
    <property type="entry name" value="ABC multidrug transporter atrF"/>
    <property type="match status" value="1"/>
</dbReference>
<evidence type="ECO:0000259" key="9">
    <source>
        <dbReference type="PROSITE" id="PS50893"/>
    </source>
</evidence>
<feature type="transmembrane region" description="Helical" evidence="8">
    <location>
        <begin position="1969"/>
        <end position="1996"/>
    </location>
</feature>
<dbReference type="InterPro" id="IPR027417">
    <property type="entry name" value="P-loop_NTPase"/>
</dbReference>
<evidence type="ECO:0000256" key="6">
    <source>
        <dbReference type="ARBA" id="ARBA00022989"/>
    </source>
</evidence>
<dbReference type="InterPro" id="IPR034001">
    <property type="entry name" value="ABCG_PDR_1"/>
</dbReference>
<dbReference type="InterPro" id="IPR010929">
    <property type="entry name" value="PDR_CDR_ABC"/>
</dbReference>
<feature type="domain" description="ABC transporter" evidence="9">
    <location>
        <begin position="1570"/>
        <end position="1820"/>
    </location>
</feature>
<gene>
    <name evidence="10" type="ORF">RHS01_10508</name>
</gene>
<feature type="transmembrane region" description="Helical" evidence="8">
    <location>
        <begin position="1294"/>
        <end position="1313"/>
    </location>
</feature>
<evidence type="ECO:0000256" key="5">
    <source>
        <dbReference type="ARBA" id="ARBA00022840"/>
    </source>
</evidence>
<dbReference type="Pfam" id="PF00005">
    <property type="entry name" value="ABC_tran"/>
    <property type="match status" value="2"/>
</dbReference>
<feature type="transmembrane region" description="Helical" evidence="8">
    <location>
        <begin position="1518"/>
        <end position="1539"/>
    </location>
</feature>
<feature type="transmembrane region" description="Helical" evidence="8">
    <location>
        <begin position="1379"/>
        <end position="1400"/>
    </location>
</feature>
<dbReference type="SUPFAM" id="SSF52540">
    <property type="entry name" value="P-loop containing nucleoside triphosphate hydrolases"/>
    <property type="match status" value="2"/>
</dbReference>
<evidence type="ECO:0000256" key="3">
    <source>
        <dbReference type="ARBA" id="ARBA00022692"/>
    </source>
</evidence>